<feature type="domain" description="DUF3885" evidence="1">
    <location>
        <begin position="177"/>
        <end position="336"/>
    </location>
</feature>
<dbReference type="RefSeq" id="WP_227576323.1">
    <property type="nucleotide sequence ID" value="NZ_CP101987.1"/>
</dbReference>
<dbReference type="EMBL" id="CP101987">
    <property type="protein sequence ID" value="UUI70988.1"/>
    <property type="molecule type" value="Genomic_DNA"/>
</dbReference>
<reference evidence="2 3" key="1">
    <citation type="submission" date="2022-07" db="EMBL/GenBank/DDBJ databases">
        <title>Novel species in genus cellulomonas.</title>
        <authorList>
            <person name="Ye L."/>
        </authorList>
    </citation>
    <scope>NUCLEOTIDE SEQUENCE [LARGE SCALE GENOMIC DNA]</scope>
    <source>
        <strain evidence="3">zg-B89</strain>
    </source>
</reference>
<dbReference type="Pfam" id="PF13021">
    <property type="entry name" value="DUF3885"/>
    <property type="match status" value="1"/>
</dbReference>
<organism evidence="2 3">
    <name type="scientific">Cellulomonas xiejunii</name>
    <dbReference type="NCBI Taxonomy" id="2968083"/>
    <lineage>
        <taxon>Bacteria</taxon>
        <taxon>Bacillati</taxon>
        <taxon>Actinomycetota</taxon>
        <taxon>Actinomycetes</taxon>
        <taxon>Micrococcales</taxon>
        <taxon>Cellulomonadaceae</taxon>
        <taxon>Cellulomonas</taxon>
    </lineage>
</organism>
<dbReference type="Proteomes" id="UP001316384">
    <property type="component" value="Chromosome"/>
</dbReference>
<protein>
    <recommendedName>
        <fullName evidence="1">DUF3885 domain-containing protein</fullName>
    </recommendedName>
</protein>
<keyword evidence="3" id="KW-1185">Reference proteome</keyword>
<accession>A0ABY5KRM1</accession>
<dbReference type="InterPro" id="IPR024976">
    <property type="entry name" value="DUF3885"/>
</dbReference>
<gene>
    <name evidence="2" type="ORF">NP048_14475</name>
</gene>
<sequence>MTSADLDDLVSQVRTAADDVSAARRVEVYLGAAHEPYPPDERGDTPVAVVDDPEVVAHLVAQLGTADPTRRVVVQALSGLMLEFFSADDDLLGIVHVLSPHWLRGLCDYDARVASGVLTDLVDRLEEAPWDRAAAAAVAAAESGDPVVMPSRLGWLTDAWADRWPGTRPISHTLRVSDRWVRFHSLPDSQRYPDDEAGYAEVLRRHRAVLDELAVRDGGPGRDVLVVTCSWSQSPVPLPRSAPVAATFPSSRYWMSVDDPEGEVWAHLYVDVVGLDDPRLERLLRIVADGQTAGVLILASDLTWLYAPYDGGADVYPATLEHREQLRAAHTDWLSSTASGL</sequence>
<proteinExistence type="predicted"/>
<evidence type="ECO:0000313" key="3">
    <source>
        <dbReference type="Proteomes" id="UP001316384"/>
    </source>
</evidence>
<evidence type="ECO:0000313" key="2">
    <source>
        <dbReference type="EMBL" id="UUI70988.1"/>
    </source>
</evidence>
<evidence type="ECO:0000259" key="1">
    <source>
        <dbReference type="Pfam" id="PF13021"/>
    </source>
</evidence>
<name>A0ABY5KRM1_9CELL</name>